<reference evidence="12 13" key="1">
    <citation type="journal article" date="2017" name="Biotechnol. Biofuels">
        <title>Differential beta-glucosidase expression as a function of carbon source availability in Talaromyces amestolkiae: a genomic and proteomic approach.</title>
        <authorList>
            <person name="de Eugenio L.I."/>
            <person name="Mendez-Liter J.A."/>
            <person name="Nieto-Dominguez M."/>
            <person name="Alonso L."/>
            <person name="Gil-Munoz J."/>
            <person name="Barriuso J."/>
            <person name="Prieto A."/>
            <person name="Martinez M.J."/>
        </authorList>
    </citation>
    <scope>NUCLEOTIDE SEQUENCE [LARGE SCALE GENOMIC DNA]</scope>
    <source>
        <strain evidence="12 13">CIB</strain>
    </source>
</reference>
<feature type="transmembrane region" description="Helical" evidence="10">
    <location>
        <begin position="1275"/>
        <end position="1306"/>
    </location>
</feature>
<feature type="region of interest" description="Disordered" evidence="9">
    <location>
        <begin position="1"/>
        <end position="96"/>
    </location>
</feature>
<dbReference type="PROSITE" id="PS50893">
    <property type="entry name" value="ABC_TRANSPORTER_2"/>
    <property type="match status" value="2"/>
</dbReference>
<proteinExistence type="inferred from homology"/>
<dbReference type="STRING" id="1196081.A0A364KME2"/>
<evidence type="ECO:0000313" key="12">
    <source>
        <dbReference type="EMBL" id="RAO64719.1"/>
    </source>
</evidence>
<feature type="compositionally biased region" description="Low complexity" evidence="9">
    <location>
        <begin position="76"/>
        <end position="87"/>
    </location>
</feature>
<feature type="transmembrane region" description="Helical" evidence="10">
    <location>
        <begin position="1205"/>
        <end position="1224"/>
    </location>
</feature>
<evidence type="ECO:0000256" key="5">
    <source>
        <dbReference type="ARBA" id="ARBA00022741"/>
    </source>
</evidence>
<dbReference type="GO" id="GO:0140359">
    <property type="term" value="F:ABC-type transporter activity"/>
    <property type="evidence" value="ECO:0007669"/>
    <property type="project" value="InterPro"/>
</dbReference>
<dbReference type="RefSeq" id="XP_040729236.1">
    <property type="nucleotide sequence ID" value="XM_040879992.1"/>
</dbReference>
<dbReference type="GO" id="GO:0016020">
    <property type="term" value="C:membrane"/>
    <property type="evidence" value="ECO:0007669"/>
    <property type="project" value="UniProtKB-SubCell"/>
</dbReference>
<evidence type="ECO:0000256" key="7">
    <source>
        <dbReference type="ARBA" id="ARBA00022989"/>
    </source>
</evidence>
<dbReference type="Pfam" id="PF00005">
    <property type="entry name" value="ABC_tran"/>
    <property type="match status" value="2"/>
</dbReference>
<evidence type="ECO:0000256" key="4">
    <source>
        <dbReference type="ARBA" id="ARBA00022692"/>
    </source>
</evidence>
<evidence type="ECO:0000256" key="2">
    <source>
        <dbReference type="ARBA" id="ARBA00006012"/>
    </source>
</evidence>
<evidence type="ECO:0000313" key="13">
    <source>
        <dbReference type="Proteomes" id="UP000249363"/>
    </source>
</evidence>
<dbReference type="PROSITE" id="PS00211">
    <property type="entry name" value="ABC_TRANSPORTER_1"/>
    <property type="match status" value="1"/>
</dbReference>
<dbReference type="FunFam" id="3.40.50.300:FF:000054">
    <property type="entry name" value="ABC multidrug transporter atrF"/>
    <property type="match status" value="1"/>
</dbReference>
<keyword evidence="3" id="KW-0813">Transport</keyword>
<comment type="similarity">
    <text evidence="2">Belongs to the ABC transporter superfamily. ABCG family. PDR (TC 3.A.1.205) subfamily.</text>
</comment>
<feature type="transmembrane region" description="Helical" evidence="10">
    <location>
        <begin position="1236"/>
        <end position="1255"/>
    </location>
</feature>
<keyword evidence="4 10" id="KW-0812">Transmembrane</keyword>
<evidence type="ECO:0000256" key="8">
    <source>
        <dbReference type="ARBA" id="ARBA00023136"/>
    </source>
</evidence>
<dbReference type="EMBL" id="MIKG01000001">
    <property type="protein sequence ID" value="RAO64719.1"/>
    <property type="molecule type" value="Genomic_DNA"/>
</dbReference>
<dbReference type="InterPro" id="IPR029481">
    <property type="entry name" value="ABC_trans_N"/>
</dbReference>
<comment type="caution">
    <text evidence="12">The sequence shown here is derived from an EMBL/GenBank/DDBJ whole genome shotgun (WGS) entry which is preliminary data.</text>
</comment>
<dbReference type="CDD" id="cd03232">
    <property type="entry name" value="ABCG_PDR_domain2"/>
    <property type="match status" value="1"/>
</dbReference>
<dbReference type="SUPFAM" id="SSF52540">
    <property type="entry name" value="P-loop containing nucleoside triphosphate hydrolases"/>
    <property type="match status" value="2"/>
</dbReference>
<dbReference type="InterPro" id="IPR013525">
    <property type="entry name" value="ABC2_TM"/>
</dbReference>
<organism evidence="12 13">
    <name type="scientific">Talaromyces amestolkiae</name>
    <dbReference type="NCBI Taxonomy" id="1196081"/>
    <lineage>
        <taxon>Eukaryota</taxon>
        <taxon>Fungi</taxon>
        <taxon>Dikarya</taxon>
        <taxon>Ascomycota</taxon>
        <taxon>Pezizomycotina</taxon>
        <taxon>Eurotiomycetes</taxon>
        <taxon>Eurotiomycetidae</taxon>
        <taxon>Eurotiales</taxon>
        <taxon>Trichocomaceae</taxon>
        <taxon>Talaromyces</taxon>
        <taxon>Talaromyces sect. Talaromyces</taxon>
    </lineage>
</organism>
<dbReference type="GO" id="GO:0005524">
    <property type="term" value="F:ATP binding"/>
    <property type="evidence" value="ECO:0007669"/>
    <property type="project" value="UniProtKB-KW"/>
</dbReference>
<dbReference type="InterPro" id="IPR034003">
    <property type="entry name" value="ABCG_PDR_2"/>
</dbReference>
<dbReference type="Gene3D" id="3.40.50.300">
    <property type="entry name" value="P-loop containing nucleotide triphosphate hydrolases"/>
    <property type="match status" value="2"/>
</dbReference>
<feature type="domain" description="ABC transporter" evidence="11">
    <location>
        <begin position="862"/>
        <end position="1105"/>
    </location>
</feature>
<feature type="transmembrane region" description="Helical" evidence="10">
    <location>
        <begin position="533"/>
        <end position="556"/>
    </location>
</feature>
<feature type="transmembrane region" description="Helical" evidence="10">
    <location>
        <begin position="644"/>
        <end position="664"/>
    </location>
</feature>
<keyword evidence="8 10" id="KW-0472">Membrane</keyword>
<dbReference type="InterPro" id="IPR010929">
    <property type="entry name" value="PDR_CDR_ABC"/>
</dbReference>
<gene>
    <name evidence="12" type="ORF">BHQ10_000731</name>
</gene>
<dbReference type="GO" id="GO:0016887">
    <property type="term" value="F:ATP hydrolysis activity"/>
    <property type="evidence" value="ECO:0007669"/>
    <property type="project" value="InterPro"/>
</dbReference>
<dbReference type="InterPro" id="IPR017871">
    <property type="entry name" value="ABC_transporter-like_CS"/>
</dbReference>
<dbReference type="InterPro" id="IPR003593">
    <property type="entry name" value="AAA+_ATPase"/>
</dbReference>
<sequence length="1534" mass="171393">MTSTQRGLESHSEVSNDVLMATPSSEDRHHLHEKHERQDENEISSSEAPNSSDDDFPGRFEPVRPGDREELTRIASSLSTSRRPSTLGRRDSAPITRMDTVDEMALEDPRIDPGNDKFDAYLWSRKRLRLVQQEGMGFPRASVTFKDMNVSGSGEALQLQETVGSVLTAPLRPGKFFSFAKKKEHKTILRNFDGVIKGGELLMVLGRPGSGCSTFLKTLHGELHGLDLEKESTIHYNGVEMNKMHSEFKGEVLYNQEVDKHFPHLTVGQTLEFAATARAPSHRLKGQTREEYVKEVTQVVMAVFGLSHTYNTIVGNDYVRGVSGGERKRVSIAEMALSRAPIAAWDNSTRGLDAASALEFVKALRMSSNLTGSCHSVAIYQASQAIYDVFDKVIVLYEGREIYFGPCKRAEQYFVNMGWAKPARQTTGDFLTSVTNPQERQARDGMDKQVPRTPDEFEEYWKKSPEHAALMQEIKDHETEFPIGHVAEKELAEKKHEQQAKHVRPKSPYLMSVPMQIRLCTKRAYQRLWNDKATTLTTVIGRIFMALIIGSIYFGTPIATAGFQSKGAALFFAILLNALISITEINSLYDQRPIIEKQASYAFVHPFTEAMGDIVADLPIKFVASAAFNIVLYFLAGLRYEPSQFFIFFLFTFIATLAMSAIFRTLAAATKSLAQAMALAGIMVLAIVIYTGFVIPGPQMHPWFSWIRWINPVFYAFEALVANEFHGREFICSAFVPAYNNLVGDTFVCSATGSVAGRRTVSGDDYIRTQYDYSYSHEWRNFGILIAFWIFFMFTYLTCTELNSATSSTAEFLVFRRGHVPAYMKKSDNQAKHGAIEAPPTAENEGATEEELGILPEQRDIFTWRNVCYDIPVKGGQRRLLDNVSGWVKPGTLTALMGVSGAGKTTLLDVLAQRVSIGVVTGDMFVNGKPLDASFQRKTGYVQQQDLHLQTSTVREALRFSAALRQPKSTLLSEKYDYVEDVIKMLNMEDFAEAVVGTPGEGLNVEQRKLLTIGVELAAKPALLLFLDEPTSGLDSQSSWSICAFLRKLADHGQAVLSTIHQPSAILFQQFDRLLFLAKGGKTVYFGDIGKDSTTLLDYFERNGARKCDAAENPAEYMLEIIGAGASGKATQDWPTVWRESQEAKNIQTELDSIHAHHAATAPNGTETSKSTSDEGREFAMPFTAQLKHVVVRVFQQYWRDPQYIFAKLFLGLASALFIGFSFFLPNSSLQGFQDVLFSTFMLTSIFSTLVQQIMPRFVSQRSLYEVRERPSKAYSWVAFLIANIIVEIPYQILLGIIVWACYYFPIYGAGQTGEQKGLMLLFIIQFFVFASTFADLVISSMPNAEMAGTIATFAFSLTLTFNGIMQPPNALPGFWIFMYRVSPLTYTIAGMTGNGLDGRPVVCSSSELSVFNPPSGQTCGEYLKQYLAVAPGKLYNYDATSDCHYCSLQSANQVLASSDIYPDQRWRNWGIGWAYIGFNIFGAVALYYAFRVKHYNPTSIVRGVCDAGRFVGRLFKRRSEAPKGRKAQDGRVF</sequence>
<dbReference type="Pfam" id="PF06422">
    <property type="entry name" value="PDR_CDR"/>
    <property type="match status" value="1"/>
</dbReference>
<feature type="transmembrane region" description="Helical" evidence="10">
    <location>
        <begin position="568"/>
        <end position="589"/>
    </location>
</feature>
<dbReference type="InterPro" id="IPR003439">
    <property type="entry name" value="ABC_transporter-like_ATP-bd"/>
</dbReference>
<feature type="compositionally biased region" description="Basic and acidic residues" evidence="9">
    <location>
        <begin position="25"/>
        <end position="40"/>
    </location>
</feature>
<protein>
    <recommendedName>
        <fullName evidence="11">ABC transporter domain-containing protein</fullName>
    </recommendedName>
</protein>
<dbReference type="Proteomes" id="UP000249363">
    <property type="component" value="Unassembled WGS sequence"/>
</dbReference>
<feature type="transmembrane region" description="Helical" evidence="10">
    <location>
        <begin position="618"/>
        <end position="638"/>
    </location>
</feature>
<dbReference type="Pfam" id="PF01061">
    <property type="entry name" value="ABC2_membrane"/>
    <property type="match status" value="2"/>
</dbReference>
<accession>A0A364KME2</accession>
<feature type="transmembrane region" description="Helical" evidence="10">
    <location>
        <begin position="782"/>
        <end position="799"/>
    </location>
</feature>
<evidence type="ECO:0000256" key="3">
    <source>
        <dbReference type="ARBA" id="ARBA00022448"/>
    </source>
</evidence>
<evidence type="ECO:0000256" key="10">
    <source>
        <dbReference type="SAM" id="Phobius"/>
    </source>
</evidence>
<dbReference type="InterPro" id="IPR027417">
    <property type="entry name" value="P-loop_NTPase"/>
</dbReference>
<dbReference type="PANTHER" id="PTHR19241">
    <property type="entry name" value="ATP-BINDING CASSETTE TRANSPORTER"/>
    <property type="match status" value="1"/>
</dbReference>
<dbReference type="GeneID" id="63789948"/>
<keyword evidence="7 10" id="KW-1133">Transmembrane helix</keyword>
<evidence type="ECO:0000256" key="6">
    <source>
        <dbReference type="ARBA" id="ARBA00022840"/>
    </source>
</evidence>
<dbReference type="Pfam" id="PF14510">
    <property type="entry name" value="ABC_trans_N"/>
    <property type="match status" value="1"/>
</dbReference>
<dbReference type="CDD" id="cd03233">
    <property type="entry name" value="ABCG_PDR_domain1"/>
    <property type="match status" value="1"/>
</dbReference>
<feature type="compositionally biased region" description="Basic and acidic residues" evidence="9">
    <location>
        <begin position="56"/>
        <end position="72"/>
    </location>
</feature>
<evidence type="ECO:0000259" key="11">
    <source>
        <dbReference type="PROSITE" id="PS50893"/>
    </source>
</evidence>
<feature type="transmembrane region" description="Helical" evidence="10">
    <location>
        <begin position="1472"/>
        <end position="1491"/>
    </location>
</feature>
<name>A0A364KME2_TALAM</name>
<feature type="transmembrane region" description="Helical" evidence="10">
    <location>
        <begin position="1347"/>
        <end position="1366"/>
    </location>
</feature>
<dbReference type="OrthoDB" id="245989at2759"/>
<comment type="subcellular location">
    <subcellularLocation>
        <location evidence="1">Membrane</location>
        <topology evidence="1">Multi-pass membrane protein</topology>
    </subcellularLocation>
</comment>
<keyword evidence="13" id="KW-1185">Reference proteome</keyword>
<feature type="transmembrane region" description="Helical" evidence="10">
    <location>
        <begin position="1318"/>
        <end position="1340"/>
    </location>
</feature>
<keyword evidence="6" id="KW-0067">ATP-binding</keyword>
<dbReference type="InterPro" id="IPR034001">
    <property type="entry name" value="ABCG_PDR_1"/>
</dbReference>
<evidence type="ECO:0000256" key="1">
    <source>
        <dbReference type="ARBA" id="ARBA00004141"/>
    </source>
</evidence>
<feature type="domain" description="ABC transporter" evidence="11">
    <location>
        <begin position="171"/>
        <end position="423"/>
    </location>
</feature>
<dbReference type="SMART" id="SM00382">
    <property type="entry name" value="AAA"/>
    <property type="match status" value="2"/>
</dbReference>
<keyword evidence="5" id="KW-0547">Nucleotide-binding</keyword>
<feature type="transmembrane region" description="Helical" evidence="10">
    <location>
        <begin position="676"/>
        <end position="695"/>
    </location>
</feature>
<evidence type="ECO:0000256" key="9">
    <source>
        <dbReference type="SAM" id="MobiDB-lite"/>
    </source>
</evidence>